<dbReference type="GO" id="GO:0003924">
    <property type="term" value="F:GTPase activity"/>
    <property type="evidence" value="ECO:0007669"/>
    <property type="project" value="InterPro"/>
</dbReference>
<feature type="binding site" evidence="3">
    <location>
        <begin position="109"/>
        <end position="112"/>
    </location>
    <ligand>
        <name>GTP</name>
        <dbReference type="ChEBI" id="CHEBI:37565"/>
    </ligand>
</feature>
<dbReference type="PROSITE" id="PS51417">
    <property type="entry name" value="ARF"/>
    <property type="match status" value="1"/>
</dbReference>
<dbReference type="InterPro" id="IPR027417">
    <property type="entry name" value="P-loop_NTPase"/>
</dbReference>
<dbReference type="CDD" id="cd00878">
    <property type="entry name" value="Arf_Arl"/>
    <property type="match status" value="1"/>
</dbReference>
<evidence type="ECO:0000256" key="3">
    <source>
        <dbReference type="PIRSR" id="PIRSR606689-1"/>
    </source>
</evidence>
<dbReference type="NCBIfam" id="TIGR00231">
    <property type="entry name" value="small_GTP"/>
    <property type="match status" value="1"/>
</dbReference>
<dbReference type="EMBL" id="GIBP01008893">
    <property type="protein sequence ID" value="NDV37862.1"/>
    <property type="molecule type" value="Transcribed_RNA"/>
</dbReference>
<evidence type="ECO:0000256" key="4">
    <source>
        <dbReference type="PIRSR" id="PIRSR606689-2"/>
    </source>
</evidence>
<reference evidence="5" key="1">
    <citation type="journal article" date="2020" name="J. Eukaryot. Microbiol.">
        <title>De novo Sequencing, Assembly and Annotation of the Transcriptome for the Free-Living Testate Amoeba Arcella intermedia.</title>
        <authorList>
            <person name="Ribeiro G.M."/>
            <person name="Porfirio-Sousa A.L."/>
            <person name="Maurer-Alcala X.X."/>
            <person name="Katz L.A."/>
            <person name="Lahr D.J.G."/>
        </authorList>
    </citation>
    <scope>NUCLEOTIDE SEQUENCE</scope>
</reference>
<dbReference type="GO" id="GO:0046872">
    <property type="term" value="F:metal ion binding"/>
    <property type="evidence" value="ECO:0007669"/>
    <property type="project" value="UniProtKB-KW"/>
</dbReference>
<dbReference type="InterPro" id="IPR005225">
    <property type="entry name" value="Small_GTP-bd"/>
</dbReference>
<dbReference type="PANTHER" id="PTHR45697">
    <property type="entry name" value="ADP-RIBOSYLATION FACTOR-LIKE PROTEIN 2-RELATED"/>
    <property type="match status" value="1"/>
</dbReference>
<dbReference type="InterPro" id="IPR044612">
    <property type="entry name" value="ARL2/3"/>
</dbReference>
<evidence type="ECO:0000256" key="2">
    <source>
        <dbReference type="ARBA" id="ARBA00023134"/>
    </source>
</evidence>
<keyword evidence="4" id="KW-0479">Metal-binding</keyword>
<accession>A0A6B2LL80</accession>
<sequence length="175" mass="19478">MVLGIENAGKTSVLNKIQFPNQKIATVPTESYDIRDVKLKGIKFNVWDVSGKASTRSLWPSYYKEGGIDAIVWVIDATDPDHFDEARKALETAMRAPELNGKILYVLANKQDVDGAADAETIKTALKLKQYQDKRDLEVALVSAETGQGLKEAMDDLAKKMKIHLKNAQKDEKKT</sequence>
<feature type="binding site" evidence="4">
    <location>
        <position position="11"/>
    </location>
    <ligand>
        <name>Mg(2+)</name>
        <dbReference type="ChEBI" id="CHEBI:18420"/>
    </ligand>
</feature>
<keyword evidence="4" id="KW-0460">Magnesium</keyword>
<dbReference type="GO" id="GO:0005525">
    <property type="term" value="F:GTP binding"/>
    <property type="evidence" value="ECO:0007669"/>
    <property type="project" value="UniProtKB-KW"/>
</dbReference>
<dbReference type="SMART" id="SM00177">
    <property type="entry name" value="ARF"/>
    <property type="match status" value="1"/>
</dbReference>
<name>A0A6B2LL80_9EUKA</name>
<dbReference type="Gene3D" id="3.40.50.300">
    <property type="entry name" value="P-loop containing nucleotide triphosphate hydrolases"/>
    <property type="match status" value="1"/>
</dbReference>
<organism evidence="5">
    <name type="scientific">Arcella intermedia</name>
    <dbReference type="NCBI Taxonomy" id="1963864"/>
    <lineage>
        <taxon>Eukaryota</taxon>
        <taxon>Amoebozoa</taxon>
        <taxon>Tubulinea</taxon>
        <taxon>Elardia</taxon>
        <taxon>Arcellinida</taxon>
        <taxon>Sphaerothecina</taxon>
        <taxon>Arcellidae</taxon>
        <taxon>Arcella</taxon>
    </lineage>
</organism>
<dbReference type="Pfam" id="PF00025">
    <property type="entry name" value="Arf"/>
    <property type="match status" value="1"/>
</dbReference>
<keyword evidence="1 3" id="KW-0547">Nucleotide-binding</keyword>
<dbReference type="InterPro" id="IPR006689">
    <property type="entry name" value="Small_GTPase_ARF/SAR"/>
</dbReference>
<feature type="binding site" evidence="3">
    <location>
        <begin position="4"/>
        <end position="11"/>
    </location>
    <ligand>
        <name>GTP</name>
        <dbReference type="ChEBI" id="CHEBI:37565"/>
    </ligand>
</feature>
<feature type="binding site" evidence="4">
    <location>
        <position position="29"/>
    </location>
    <ligand>
        <name>Mg(2+)</name>
        <dbReference type="ChEBI" id="CHEBI:18420"/>
    </ligand>
</feature>
<evidence type="ECO:0000313" key="5">
    <source>
        <dbReference type="EMBL" id="NDV37862.1"/>
    </source>
</evidence>
<keyword evidence="2 3" id="KW-0342">GTP-binding</keyword>
<proteinExistence type="predicted"/>
<dbReference type="SMART" id="SM00178">
    <property type="entry name" value="SAR"/>
    <property type="match status" value="1"/>
</dbReference>
<protein>
    <submittedName>
        <fullName evidence="5">Uncharacterized protein</fullName>
    </submittedName>
</protein>
<feature type="binding site" evidence="3">
    <location>
        <position position="51"/>
    </location>
    <ligand>
        <name>GTP</name>
        <dbReference type="ChEBI" id="CHEBI:37565"/>
    </ligand>
</feature>
<dbReference type="SUPFAM" id="SSF52540">
    <property type="entry name" value="P-loop containing nucleoside triphosphate hydrolases"/>
    <property type="match status" value="1"/>
</dbReference>
<evidence type="ECO:0000256" key="1">
    <source>
        <dbReference type="ARBA" id="ARBA00022741"/>
    </source>
</evidence>
<dbReference type="AlphaFoldDB" id="A0A6B2LL80"/>